<organism evidence="1 2">
    <name type="scientific">Dillenia turbinata</name>
    <dbReference type="NCBI Taxonomy" id="194707"/>
    <lineage>
        <taxon>Eukaryota</taxon>
        <taxon>Viridiplantae</taxon>
        <taxon>Streptophyta</taxon>
        <taxon>Embryophyta</taxon>
        <taxon>Tracheophyta</taxon>
        <taxon>Spermatophyta</taxon>
        <taxon>Magnoliopsida</taxon>
        <taxon>eudicotyledons</taxon>
        <taxon>Gunneridae</taxon>
        <taxon>Pentapetalae</taxon>
        <taxon>Dilleniales</taxon>
        <taxon>Dilleniaceae</taxon>
        <taxon>Dillenia</taxon>
    </lineage>
</organism>
<protein>
    <submittedName>
        <fullName evidence="1">Uncharacterized protein</fullName>
    </submittedName>
</protein>
<name>A0AAN8W8C8_9MAGN</name>
<comment type="caution">
    <text evidence="1">The sequence shown here is derived from an EMBL/GenBank/DDBJ whole genome shotgun (WGS) entry which is preliminary data.</text>
</comment>
<accession>A0AAN8W8C8</accession>
<gene>
    <name evidence="1" type="ORF">RJ641_027180</name>
</gene>
<proteinExistence type="predicted"/>
<keyword evidence="2" id="KW-1185">Reference proteome</keyword>
<dbReference type="Proteomes" id="UP001370490">
    <property type="component" value="Unassembled WGS sequence"/>
</dbReference>
<sequence>MATGEEGTLYVLKCTAWRVHGTTQPPSPPSAVGSAIDVGRRRKQAGECLEQFEQWRQRREVGVENSKGSCVAVLCGDYCEA</sequence>
<evidence type="ECO:0000313" key="1">
    <source>
        <dbReference type="EMBL" id="KAK6941803.1"/>
    </source>
</evidence>
<evidence type="ECO:0000313" key="2">
    <source>
        <dbReference type="Proteomes" id="UP001370490"/>
    </source>
</evidence>
<dbReference type="AlphaFoldDB" id="A0AAN8W8C8"/>
<dbReference type="EMBL" id="JBAMMX010000004">
    <property type="protein sequence ID" value="KAK6941803.1"/>
    <property type="molecule type" value="Genomic_DNA"/>
</dbReference>
<reference evidence="1 2" key="1">
    <citation type="submission" date="2023-12" db="EMBL/GenBank/DDBJ databases">
        <title>A high-quality genome assembly for Dillenia turbinata (Dilleniales).</title>
        <authorList>
            <person name="Chanderbali A."/>
        </authorList>
    </citation>
    <scope>NUCLEOTIDE SEQUENCE [LARGE SCALE GENOMIC DNA]</scope>
    <source>
        <strain evidence="1">LSX21</strain>
        <tissue evidence="1">Leaf</tissue>
    </source>
</reference>